<evidence type="ECO:0000313" key="3">
    <source>
        <dbReference type="EMBL" id="QOT82257.1"/>
    </source>
</evidence>
<comment type="similarity">
    <text evidence="1">Belongs to the TrbG/VirB9 family.</text>
</comment>
<evidence type="ECO:0000256" key="2">
    <source>
        <dbReference type="ARBA" id="ARBA00022729"/>
    </source>
</evidence>
<organism evidence="3 4">
    <name type="scientific">Cupriavidus basilensis</name>
    <dbReference type="NCBI Taxonomy" id="68895"/>
    <lineage>
        <taxon>Bacteria</taxon>
        <taxon>Pseudomonadati</taxon>
        <taxon>Pseudomonadota</taxon>
        <taxon>Betaproteobacteria</taxon>
        <taxon>Burkholderiales</taxon>
        <taxon>Burkholderiaceae</taxon>
        <taxon>Cupriavidus</taxon>
    </lineage>
</organism>
<keyword evidence="2" id="KW-0732">Signal</keyword>
<evidence type="ECO:0000313" key="4">
    <source>
        <dbReference type="Proteomes" id="UP000397656"/>
    </source>
</evidence>
<protein>
    <submittedName>
        <fullName evidence="3">P-type conjugative transfer protein TrbG</fullName>
    </submittedName>
</protein>
<dbReference type="Proteomes" id="UP000397656">
    <property type="component" value="Plasmid pRK1-3"/>
</dbReference>
<dbReference type="NCBIfam" id="TIGR02775">
    <property type="entry name" value="TrbG_Ti"/>
    <property type="match status" value="1"/>
</dbReference>
<evidence type="ECO:0000256" key="1">
    <source>
        <dbReference type="ARBA" id="ARBA00006135"/>
    </source>
</evidence>
<dbReference type="InterPro" id="IPR014142">
    <property type="entry name" value="TrbG_Ti"/>
</dbReference>
<geneLocation type="plasmid" evidence="3 4">
    <name>pRK1-3</name>
</geneLocation>
<proteinExistence type="inferred from homology"/>
<dbReference type="Gene3D" id="2.60.40.2500">
    <property type="match status" value="1"/>
</dbReference>
<dbReference type="AlphaFoldDB" id="A0A643FSQ0"/>
<name>A0A643FSQ0_9BURK</name>
<dbReference type="RefSeq" id="WP_150986954.1">
    <property type="nucleotide sequence ID" value="NZ_CP062807.1"/>
</dbReference>
<keyword evidence="3" id="KW-0614">Plasmid</keyword>
<dbReference type="InterPro" id="IPR038161">
    <property type="entry name" value="VirB9/CagX/TrbG_C_sf"/>
</dbReference>
<reference evidence="3 4" key="1">
    <citation type="submission" date="2020-10" db="EMBL/GenBank/DDBJ databases">
        <title>Complete genome sequence of Cupriavidus basilensis CCUG 49340T.</title>
        <authorList>
            <person name="Salva-Serra F."/>
            <person name="Donoso R.A."/>
            <person name="Cho K.H."/>
            <person name="Yoo J.A."/>
            <person name="Lee K."/>
            <person name="Yoon S.-H."/>
            <person name="Perez-Pantoja D."/>
            <person name="Moore E.R.B."/>
        </authorList>
    </citation>
    <scope>NUCLEOTIDE SEQUENCE [LARGE SCALE GENOMIC DNA]</scope>
    <source>
        <strain evidence="4">CCUG 49340</strain>
        <plasmid evidence="3 4">pRK1-3</plasmid>
    </source>
</reference>
<dbReference type="Pfam" id="PF03524">
    <property type="entry name" value="CagX"/>
    <property type="match status" value="1"/>
</dbReference>
<dbReference type="InterPro" id="IPR033645">
    <property type="entry name" value="VirB9/CagX/TrbG_C"/>
</dbReference>
<dbReference type="InterPro" id="IPR010258">
    <property type="entry name" value="Conjugal_tfr_TrbG/VirB9/CagX"/>
</dbReference>
<dbReference type="GeneID" id="98407119"/>
<dbReference type="EMBL" id="CP062807">
    <property type="protein sequence ID" value="QOT82257.1"/>
    <property type="molecule type" value="Genomic_DNA"/>
</dbReference>
<accession>A0A643FSQ0</accession>
<sequence length="297" mass="33240">MIVKKQILVALSVALLSSVAGAGTGTSKKFLTLEDAALAQAKKWQQTGVAKPIMSDDGKVLYPFGQYMPTITCAPLRACDVELEPGENVSGKPMLGDSARWLLSKAQSGPAEKRVTHIVVKPTDTGLETNMIVTTDRRTYHMRLYSSANERDYMNRAGFYYPQDIVDEWNDAEQTAQRRAKEDGARVVADLPPTSIDKLDFSYSVDGDKTLFNPTRVFNDGTRTYIQMPEQMKSAEAPVLLLLDREDKPQIVNYRVKDAYYIVDKLFDRAMLVVGVDSNQSKVTITWNKAPKRGLFW</sequence>
<gene>
    <name evidence="3" type="primary">trbG</name>
    <name evidence="3" type="ORF">F7R26_039805</name>
</gene>
<dbReference type="CDD" id="cd06911">
    <property type="entry name" value="VirB9_CagX_TrbG"/>
    <property type="match status" value="1"/>
</dbReference>